<evidence type="ECO:0000259" key="16">
    <source>
        <dbReference type="Pfam" id="PF01618"/>
    </source>
</evidence>
<evidence type="ECO:0000256" key="6">
    <source>
        <dbReference type="ARBA" id="ARBA00022519"/>
    </source>
</evidence>
<evidence type="ECO:0000256" key="8">
    <source>
        <dbReference type="ARBA" id="ARBA00022927"/>
    </source>
</evidence>
<keyword evidence="5" id="KW-1003">Cell membrane</keyword>
<evidence type="ECO:0000256" key="9">
    <source>
        <dbReference type="ARBA" id="ARBA00022989"/>
    </source>
</evidence>
<evidence type="ECO:0000256" key="15">
    <source>
        <dbReference type="SAM" id="SignalP"/>
    </source>
</evidence>
<dbReference type="InterPro" id="IPR014164">
    <property type="entry name" value="TonB_ExbB_1"/>
</dbReference>
<evidence type="ECO:0000256" key="4">
    <source>
        <dbReference type="ARBA" id="ARBA00022448"/>
    </source>
</evidence>
<comment type="subunit">
    <text evidence="2">The accessory proteins ExbB and ExbD seem to form a complex with TonB.</text>
</comment>
<dbReference type="Proteomes" id="UP001165524">
    <property type="component" value="Unassembled WGS sequence"/>
</dbReference>
<evidence type="ECO:0000256" key="2">
    <source>
        <dbReference type="ARBA" id="ARBA00011471"/>
    </source>
</evidence>
<proteinExistence type="inferred from homology"/>
<dbReference type="EMBL" id="JALKII010000004">
    <property type="protein sequence ID" value="MCK0537541.1"/>
    <property type="molecule type" value="Genomic_DNA"/>
</dbReference>
<evidence type="ECO:0000256" key="12">
    <source>
        <dbReference type="RuleBase" id="RU004057"/>
    </source>
</evidence>
<reference evidence="17" key="1">
    <citation type="submission" date="2022-04" db="EMBL/GenBank/DDBJ databases">
        <title>Alcanivorax sp. CY1518 draft genome sequence.</title>
        <authorList>
            <person name="Zhao G."/>
            <person name="An M."/>
        </authorList>
    </citation>
    <scope>NUCLEOTIDE SEQUENCE</scope>
    <source>
        <strain evidence="17">CY1518</strain>
    </source>
</reference>
<dbReference type="RefSeq" id="WP_246951238.1">
    <property type="nucleotide sequence ID" value="NZ_JALKII010000004.1"/>
</dbReference>
<dbReference type="PANTHER" id="PTHR30625">
    <property type="entry name" value="PROTEIN TOLQ"/>
    <property type="match status" value="1"/>
</dbReference>
<evidence type="ECO:0000256" key="5">
    <source>
        <dbReference type="ARBA" id="ARBA00022475"/>
    </source>
</evidence>
<feature type="domain" description="MotA/TolQ/ExbB proton channel" evidence="16">
    <location>
        <begin position="177"/>
        <end position="276"/>
    </location>
</feature>
<keyword evidence="4 12" id="KW-0813">Transport</keyword>
<evidence type="ECO:0000256" key="14">
    <source>
        <dbReference type="SAM" id="Phobius"/>
    </source>
</evidence>
<keyword evidence="18" id="KW-1185">Reference proteome</keyword>
<dbReference type="PANTHER" id="PTHR30625:SF16">
    <property type="entry name" value="BIOPOLYMER TRANSPORT PROTEIN EXBB"/>
    <property type="match status" value="1"/>
</dbReference>
<evidence type="ECO:0000256" key="7">
    <source>
        <dbReference type="ARBA" id="ARBA00022692"/>
    </source>
</evidence>
<dbReference type="NCBIfam" id="TIGR02797">
    <property type="entry name" value="exbB"/>
    <property type="match status" value="1"/>
</dbReference>
<keyword evidence="10 14" id="KW-0472">Membrane</keyword>
<keyword evidence="7 14" id="KW-0812">Transmembrane</keyword>
<evidence type="ECO:0000256" key="10">
    <source>
        <dbReference type="ARBA" id="ARBA00023136"/>
    </source>
</evidence>
<comment type="subcellular location">
    <subcellularLocation>
        <location evidence="1">Cell inner membrane</location>
        <topology evidence="1">Multi-pass membrane protein</topology>
    </subcellularLocation>
    <subcellularLocation>
        <location evidence="12">Membrane</location>
        <topology evidence="12">Multi-pass membrane protein</topology>
    </subcellularLocation>
</comment>
<dbReference type="InterPro" id="IPR002898">
    <property type="entry name" value="MotA_ExbB_proton_chnl"/>
</dbReference>
<keyword evidence="8 12" id="KW-0653">Protein transport</keyword>
<dbReference type="InterPro" id="IPR050790">
    <property type="entry name" value="ExbB/TolQ_transport"/>
</dbReference>
<evidence type="ECO:0000313" key="18">
    <source>
        <dbReference type="Proteomes" id="UP001165524"/>
    </source>
</evidence>
<keyword evidence="6" id="KW-0997">Cell inner membrane</keyword>
<accession>A0ABT0E6S8</accession>
<evidence type="ECO:0000256" key="11">
    <source>
        <dbReference type="ARBA" id="ARBA00024816"/>
    </source>
</evidence>
<feature type="chain" id="PRO_5047292880" description="Biopolymer transport protein ExbB" evidence="15">
    <location>
        <begin position="22"/>
        <end position="320"/>
    </location>
</feature>
<gene>
    <name evidence="17" type="primary">exbB</name>
    <name evidence="17" type="ORF">MU846_07440</name>
</gene>
<comment type="similarity">
    <text evidence="12">Belongs to the exbB/tolQ family.</text>
</comment>
<evidence type="ECO:0000256" key="3">
    <source>
        <dbReference type="ARBA" id="ARBA00022093"/>
    </source>
</evidence>
<feature type="region of interest" description="Disordered" evidence="13">
    <location>
        <begin position="24"/>
        <end position="45"/>
    </location>
</feature>
<name>A0ABT0E6S8_9GAMM</name>
<feature type="transmembrane region" description="Helical" evidence="14">
    <location>
        <begin position="206"/>
        <end position="227"/>
    </location>
</feature>
<feature type="signal peptide" evidence="15">
    <location>
        <begin position="1"/>
        <end position="21"/>
    </location>
</feature>
<feature type="transmembrane region" description="Helical" evidence="14">
    <location>
        <begin position="247"/>
        <end position="270"/>
    </location>
</feature>
<evidence type="ECO:0000256" key="13">
    <source>
        <dbReference type="SAM" id="MobiDB-lite"/>
    </source>
</evidence>
<comment type="caution">
    <text evidence="17">The sequence shown here is derived from an EMBL/GenBank/DDBJ whole genome shotgun (WGS) entry which is preliminary data.</text>
</comment>
<keyword evidence="9 14" id="KW-1133">Transmembrane helix</keyword>
<evidence type="ECO:0000256" key="1">
    <source>
        <dbReference type="ARBA" id="ARBA00004429"/>
    </source>
</evidence>
<dbReference type="Pfam" id="PF01618">
    <property type="entry name" value="MotA_ExbB"/>
    <property type="match status" value="1"/>
</dbReference>
<comment type="function">
    <text evidence="11">Involved in the TonB-dependent energy-dependent transport of various receptor-bound substrates. Protects ExbD from proteolytic degradation and functionally stabilizes TonB.</text>
</comment>
<keyword evidence="15" id="KW-0732">Signal</keyword>
<sequence>MMRHWLLIGCLAWLPWSVAQAQQAPGSDAPATEAEAPRALDEAGEPVESAIGERTMMAEDEGLAGEGLVENTVPPLVEDALPHDLSVWGMYQAADWVVKSVMIGLLIASVVTWTIWLFKTVQLRLVRRQAAHMLQRLVDAGSFAEAQKSCADERGAGCYLLQATAHELALSAHGPATDEGIKERVAARLERVQVAAGNRINRGTGALATIGSVSPFVGLFGTVWGIMNSFIGIAQTQTTNLAVVAPGIAEALLATGIGLVAAIPAVVIYNHFARAIGGYRAVLGDIATALLTLVSRDLDRSHPQAREMAADQAPVPEGVR</sequence>
<protein>
    <recommendedName>
        <fullName evidence="3">Biopolymer transport protein ExbB</fullName>
    </recommendedName>
</protein>
<organism evidence="17 18">
    <name type="scientific">Alcanivorax quisquiliarum</name>
    <dbReference type="NCBI Taxonomy" id="2933565"/>
    <lineage>
        <taxon>Bacteria</taxon>
        <taxon>Pseudomonadati</taxon>
        <taxon>Pseudomonadota</taxon>
        <taxon>Gammaproteobacteria</taxon>
        <taxon>Oceanospirillales</taxon>
        <taxon>Alcanivoracaceae</taxon>
        <taxon>Alcanivorax</taxon>
    </lineage>
</organism>
<evidence type="ECO:0000313" key="17">
    <source>
        <dbReference type="EMBL" id="MCK0537541.1"/>
    </source>
</evidence>
<feature type="transmembrane region" description="Helical" evidence="14">
    <location>
        <begin position="96"/>
        <end position="118"/>
    </location>
</feature>